<evidence type="ECO:0000313" key="2">
    <source>
        <dbReference type="Proteomes" id="UP000190989"/>
    </source>
</evidence>
<name>A0A1U6HL29_9SPHN</name>
<keyword evidence="2" id="KW-1185">Reference proteome</keyword>
<dbReference type="EMBL" id="FVZE01000002">
    <property type="protein sequence ID" value="SLJ96516.1"/>
    <property type="molecule type" value="Genomic_DNA"/>
</dbReference>
<gene>
    <name evidence="1" type="ORF">SAMN06295987_102686</name>
</gene>
<accession>A0A1U6HL29</accession>
<sequence length="109" mass="12294">MQNANMTTVSPERSIIEAIALKRLIVAIYNGSEMELAPHQLFERHGDLFVSALNPRKNWRSDEERRLGHFKVDGLSNISVTEEGFEPLPNFDGSLPRPDDKQLFAVGTD</sequence>
<dbReference type="STRING" id="428990.SAMN06295987_102686"/>
<organism evidence="1 2">
    <name type="scientific">Novosphingobium mathurense</name>
    <dbReference type="NCBI Taxonomy" id="428990"/>
    <lineage>
        <taxon>Bacteria</taxon>
        <taxon>Pseudomonadati</taxon>
        <taxon>Pseudomonadota</taxon>
        <taxon>Alphaproteobacteria</taxon>
        <taxon>Sphingomonadales</taxon>
        <taxon>Sphingomonadaceae</taxon>
        <taxon>Novosphingobium</taxon>
    </lineage>
</organism>
<proteinExistence type="predicted"/>
<dbReference type="Proteomes" id="UP000190989">
    <property type="component" value="Unassembled WGS sequence"/>
</dbReference>
<evidence type="ECO:0008006" key="3">
    <source>
        <dbReference type="Google" id="ProtNLM"/>
    </source>
</evidence>
<dbReference type="AlphaFoldDB" id="A0A1U6HL29"/>
<reference evidence="2" key="1">
    <citation type="submission" date="2017-02" db="EMBL/GenBank/DDBJ databases">
        <authorList>
            <person name="Varghese N."/>
            <person name="Submissions S."/>
        </authorList>
    </citation>
    <scope>NUCLEOTIDE SEQUENCE [LARGE SCALE GENOMIC DNA]</scope>
    <source>
        <strain evidence="2">SM117</strain>
    </source>
</reference>
<protein>
    <recommendedName>
        <fullName evidence="3">WYL domain-containing protein</fullName>
    </recommendedName>
</protein>
<evidence type="ECO:0000313" key="1">
    <source>
        <dbReference type="EMBL" id="SLJ96516.1"/>
    </source>
</evidence>